<feature type="domain" description="PIN" evidence="1">
    <location>
        <begin position="19"/>
        <end position="43"/>
    </location>
</feature>
<dbReference type="EMBL" id="BAABHB010000008">
    <property type="protein sequence ID" value="GAA4411837.1"/>
    <property type="molecule type" value="Genomic_DNA"/>
</dbReference>
<dbReference type="InterPro" id="IPR002716">
    <property type="entry name" value="PIN_dom"/>
</dbReference>
<keyword evidence="3" id="KW-1185">Reference proteome</keyword>
<accession>A0ABP8KPP2</accession>
<dbReference type="RefSeq" id="WP_345269524.1">
    <property type="nucleotide sequence ID" value="NZ_BAABHB010000008.1"/>
</dbReference>
<organism evidence="2 3">
    <name type="scientific">Nibrella viscosa</name>
    <dbReference type="NCBI Taxonomy" id="1084524"/>
    <lineage>
        <taxon>Bacteria</taxon>
        <taxon>Pseudomonadati</taxon>
        <taxon>Bacteroidota</taxon>
        <taxon>Cytophagia</taxon>
        <taxon>Cytophagales</taxon>
        <taxon>Spirosomataceae</taxon>
        <taxon>Nibrella</taxon>
    </lineage>
</organism>
<sequence>MRPIPYFKRLIITRQLIDEDPDDNKFVDVAIAAGADYLVTNDSDFNTLKKLAFPRLTVISLQEFLNILKSEAGK</sequence>
<gene>
    <name evidence="2" type="ORF">GCM10023187_38200</name>
</gene>
<proteinExistence type="predicted"/>
<dbReference type="Proteomes" id="UP001500936">
    <property type="component" value="Unassembled WGS sequence"/>
</dbReference>
<name>A0ABP8KPP2_9BACT</name>
<protein>
    <recommendedName>
        <fullName evidence="1">PIN domain-containing protein</fullName>
    </recommendedName>
</protein>
<comment type="caution">
    <text evidence="2">The sequence shown here is derived from an EMBL/GenBank/DDBJ whole genome shotgun (WGS) entry which is preliminary data.</text>
</comment>
<reference evidence="3" key="1">
    <citation type="journal article" date="2019" name="Int. J. Syst. Evol. Microbiol.">
        <title>The Global Catalogue of Microorganisms (GCM) 10K type strain sequencing project: providing services to taxonomists for standard genome sequencing and annotation.</title>
        <authorList>
            <consortium name="The Broad Institute Genomics Platform"/>
            <consortium name="The Broad Institute Genome Sequencing Center for Infectious Disease"/>
            <person name="Wu L."/>
            <person name="Ma J."/>
        </authorList>
    </citation>
    <scope>NUCLEOTIDE SEQUENCE [LARGE SCALE GENOMIC DNA]</scope>
    <source>
        <strain evidence="3">JCM 17925</strain>
    </source>
</reference>
<dbReference type="Pfam" id="PF13470">
    <property type="entry name" value="PIN_3"/>
    <property type="match status" value="1"/>
</dbReference>
<evidence type="ECO:0000313" key="2">
    <source>
        <dbReference type="EMBL" id="GAA4411837.1"/>
    </source>
</evidence>
<evidence type="ECO:0000313" key="3">
    <source>
        <dbReference type="Proteomes" id="UP001500936"/>
    </source>
</evidence>
<evidence type="ECO:0000259" key="1">
    <source>
        <dbReference type="Pfam" id="PF13470"/>
    </source>
</evidence>